<name>A0AAJ7DU97_9HYME</name>
<protein>
    <recommendedName>
        <fullName evidence="5">Small G protein signaling modulator 3</fullName>
    </recommendedName>
    <alternativeName>
        <fullName evidence="4">RUN and TBC1 domain-containing protein 3</fullName>
    </alternativeName>
</protein>
<dbReference type="SUPFAM" id="SSF140741">
    <property type="entry name" value="RUN domain-like"/>
    <property type="match status" value="1"/>
</dbReference>
<dbReference type="FunFam" id="2.30.30.40:FF:000115">
    <property type="entry name" value="Small G protein signaling modulator 3 homolog"/>
    <property type="match status" value="1"/>
</dbReference>
<dbReference type="Pfam" id="PF00566">
    <property type="entry name" value="RabGAP-TBC"/>
    <property type="match status" value="1"/>
</dbReference>
<dbReference type="Gene3D" id="1.10.10.750">
    <property type="entry name" value="Ypt/Rab-GAP domain of gyp1p, domain 1"/>
    <property type="match status" value="1"/>
</dbReference>
<dbReference type="InterPro" id="IPR000195">
    <property type="entry name" value="Rab-GAP-TBC_dom"/>
</dbReference>
<dbReference type="Pfam" id="PF02759">
    <property type="entry name" value="RUN"/>
    <property type="match status" value="1"/>
</dbReference>
<evidence type="ECO:0000259" key="9">
    <source>
        <dbReference type="PROSITE" id="PS50826"/>
    </source>
</evidence>
<evidence type="ECO:0000256" key="1">
    <source>
        <dbReference type="ARBA" id="ARBA00006296"/>
    </source>
</evidence>
<dbReference type="PANTHER" id="PTHR47219:SF13">
    <property type="entry name" value="RUN AND TBC1 DOMAIN-CONTAINING PROTEIN 3"/>
    <property type="match status" value="1"/>
</dbReference>
<dbReference type="FunFam" id="1.10.472.80:FF:000012">
    <property type="entry name" value="Small G protein signaling modulator 3"/>
    <property type="match status" value="1"/>
</dbReference>
<dbReference type="SMART" id="SM00593">
    <property type="entry name" value="RUN"/>
    <property type="match status" value="1"/>
</dbReference>
<dbReference type="Gene3D" id="1.10.472.80">
    <property type="entry name" value="Ypt/Rab-GAP domain of gyp1p, domain 3"/>
    <property type="match status" value="1"/>
</dbReference>
<dbReference type="GeneID" id="105361254"/>
<dbReference type="InterPro" id="IPR004012">
    <property type="entry name" value="Run_dom"/>
</dbReference>
<dbReference type="Gene3D" id="1.10.8.270">
    <property type="entry name" value="putative rabgap domain of human tbc1 domain family member 14 like domains"/>
    <property type="match status" value="1"/>
</dbReference>
<keyword evidence="3" id="KW-0175">Coiled coil</keyword>
<evidence type="ECO:0000256" key="2">
    <source>
        <dbReference type="ARBA" id="ARBA00022443"/>
    </source>
</evidence>
<dbReference type="InterPro" id="IPR035833">
    <property type="entry name" value="SGSM3_SH3"/>
</dbReference>
<dbReference type="SMART" id="SM00164">
    <property type="entry name" value="TBC"/>
    <property type="match status" value="1"/>
</dbReference>
<evidence type="ECO:0000259" key="8">
    <source>
        <dbReference type="PROSITE" id="PS50086"/>
    </source>
</evidence>
<sequence length="794" mass="90962">MEIAKSLFNVRDHEGYVGKEDHNKKLETTVSDDEYDAGSCKLGNNVLSPPPDGPFSALITSMWPQDILAKLSQPDDPSLQLEYRFDEFGFKIDEDNELEESSKKLLDIPFIEDPQQRLRWIGLLEFAHNKEASELTWQQVDNRLIRSDKLREMVLKGIPHSLRPQIWMRMSGALQKKISCDTTYTDIIKASSSDALMTSKQIEKDLLRIMPSNACFSNLHSTGIPRLRRVMRGLAWLYPDIGYCQGTGTIAASLLLLLEEEDAFWIMATIVEDLLPASYYSATLIGIQADQRVLRTLVSNYLPDIDHVLVQHDIELSLISLNWFLTLFASVVHMKILLRLWDIFLYDGSIVLFQVTLGMLKLKESELKILENSAEIFNALSDIPGDVINVDQLIEVSLEVSKILTNNLIETHRRRHLAYLMADQGGLIGNPDAVPNLPKQHLNRRQVKRNKSMLQTFLFGNNDAEDDIKCKNIKQTEILVNLREAVIQVARHFINLDPKLSGISLSADYSMESHAKDHDNYINVSRIRKKRAKALLDFERHSVNELGFRKNDIITIINEKDEHCWVGELNGLRGWFPAKFVELLDERSKQYTCAGDDAISEIVTDLVRGGLCPAIKSVLEHGMKRPTFLGGPCHPWLFIEEASNREVEKDFNSVYSRLVLCKTYRLDEDGKVLTPEELLYRCVQSVNLTHDNVHAQMDVKLRSLVCLGLNEQVLHLWLEVLCSCVEIVQKWYYPWSFVNSPGWVQIKCELRTLGQFAFNLNPDWELPPKKEQSQPLKDGVRDMLVKHHLFSWDL</sequence>
<evidence type="ECO:0000256" key="5">
    <source>
        <dbReference type="ARBA" id="ARBA00073333"/>
    </source>
</evidence>
<dbReference type="CDD" id="cd17688">
    <property type="entry name" value="RUN_SGSM3"/>
    <property type="match status" value="1"/>
</dbReference>
<evidence type="ECO:0000256" key="6">
    <source>
        <dbReference type="PROSITE-ProRule" id="PRU00192"/>
    </source>
</evidence>
<organism evidence="10 11">
    <name type="scientific">Ceratosolen solmsi marchali</name>
    <dbReference type="NCBI Taxonomy" id="326594"/>
    <lineage>
        <taxon>Eukaryota</taxon>
        <taxon>Metazoa</taxon>
        <taxon>Ecdysozoa</taxon>
        <taxon>Arthropoda</taxon>
        <taxon>Hexapoda</taxon>
        <taxon>Insecta</taxon>
        <taxon>Pterygota</taxon>
        <taxon>Neoptera</taxon>
        <taxon>Endopterygota</taxon>
        <taxon>Hymenoptera</taxon>
        <taxon>Apocrita</taxon>
        <taxon>Proctotrupomorpha</taxon>
        <taxon>Chalcidoidea</taxon>
        <taxon>Agaonidae</taxon>
        <taxon>Agaoninae</taxon>
        <taxon>Ceratosolen</taxon>
    </lineage>
</organism>
<dbReference type="InterPro" id="IPR037213">
    <property type="entry name" value="Run_dom_sf"/>
</dbReference>
<feature type="domain" description="Rab-GAP TBC" evidence="8">
    <location>
        <begin position="157"/>
        <end position="348"/>
    </location>
</feature>
<dbReference type="RefSeq" id="XP_011496665.1">
    <property type="nucleotide sequence ID" value="XM_011498363.1"/>
</dbReference>
<keyword evidence="10" id="KW-1185">Reference proteome</keyword>
<dbReference type="InterPro" id="IPR035969">
    <property type="entry name" value="Rab-GAP_TBC_sf"/>
</dbReference>
<dbReference type="CDD" id="cd11813">
    <property type="entry name" value="SH3_SGSM3"/>
    <property type="match status" value="1"/>
</dbReference>
<gene>
    <name evidence="11" type="primary">LOC105361254</name>
</gene>
<dbReference type="Pfam" id="PF00018">
    <property type="entry name" value="SH3_1"/>
    <property type="match status" value="1"/>
</dbReference>
<dbReference type="KEGG" id="csol:105361254"/>
<dbReference type="SMART" id="SM00326">
    <property type="entry name" value="SH3"/>
    <property type="match status" value="1"/>
</dbReference>
<dbReference type="PROSITE" id="PS50002">
    <property type="entry name" value="SH3"/>
    <property type="match status" value="1"/>
</dbReference>
<dbReference type="Gene3D" id="1.20.58.900">
    <property type="match status" value="1"/>
</dbReference>
<evidence type="ECO:0000313" key="11">
    <source>
        <dbReference type="RefSeq" id="XP_011496665.1"/>
    </source>
</evidence>
<dbReference type="PROSITE" id="PS50086">
    <property type="entry name" value="TBC_RABGAP"/>
    <property type="match status" value="1"/>
</dbReference>
<evidence type="ECO:0000256" key="3">
    <source>
        <dbReference type="ARBA" id="ARBA00023054"/>
    </source>
</evidence>
<feature type="domain" description="RUN" evidence="9">
    <location>
        <begin position="602"/>
        <end position="765"/>
    </location>
</feature>
<dbReference type="GO" id="GO:0031267">
    <property type="term" value="F:small GTPase binding"/>
    <property type="evidence" value="ECO:0007669"/>
    <property type="project" value="TreeGrafter"/>
</dbReference>
<dbReference type="InterPro" id="IPR001452">
    <property type="entry name" value="SH3_domain"/>
</dbReference>
<reference evidence="11" key="1">
    <citation type="submission" date="2025-08" db="UniProtKB">
        <authorList>
            <consortium name="RefSeq"/>
        </authorList>
    </citation>
    <scope>IDENTIFICATION</scope>
</reference>
<evidence type="ECO:0000256" key="4">
    <source>
        <dbReference type="ARBA" id="ARBA00030864"/>
    </source>
</evidence>
<keyword evidence="2 6" id="KW-0728">SH3 domain</keyword>
<feature type="domain" description="SH3" evidence="7">
    <location>
        <begin position="527"/>
        <end position="586"/>
    </location>
</feature>
<dbReference type="InterPro" id="IPR050302">
    <property type="entry name" value="Rab_GAP_TBC_domain"/>
</dbReference>
<dbReference type="AlphaFoldDB" id="A0AAJ7DU97"/>
<dbReference type="InterPro" id="IPR036028">
    <property type="entry name" value="SH3-like_dom_sf"/>
</dbReference>
<dbReference type="SUPFAM" id="SSF50044">
    <property type="entry name" value="SH3-domain"/>
    <property type="match status" value="1"/>
</dbReference>
<dbReference type="PANTHER" id="PTHR47219">
    <property type="entry name" value="RAB GTPASE-ACTIVATING PROTEIN 1-LIKE"/>
    <property type="match status" value="1"/>
</dbReference>
<dbReference type="PROSITE" id="PS50826">
    <property type="entry name" value="RUN"/>
    <property type="match status" value="1"/>
</dbReference>
<dbReference type="SUPFAM" id="SSF47923">
    <property type="entry name" value="Ypt/Rab-GAP domain of gyp1p"/>
    <property type="match status" value="2"/>
</dbReference>
<dbReference type="Proteomes" id="UP000695007">
    <property type="component" value="Unplaced"/>
</dbReference>
<dbReference type="FunFam" id="1.20.58.900:FF:000016">
    <property type="entry name" value="Small G protein signaling modulator 3"/>
    <property type="match status" value="1"/>
</dbReference>
<proteinExistence type="inferred from homology"/>
<accession>A0AAJ7DU97</accession>
<evidence type="ECO:0000313" key="10">
    <source>
        <dbReference type="Proteomes" id="UP000695007"/>
    </source>
</evidence>
<comment type="similarity">
    <text evidence="1">Belongs to the small G protein signaling modulator family.</text>
</comment>
<dbReference type="FunFam" id="1.10.8.270:FF:000013">
    <property type="entry name" value="Small G protein signaling modulator 3"/>
    <property type="match status" value="1"/>
</dbReference>
<dbReference type="GO" id="GO:0005096">
    <property type="term" value="F:GTPase activator activity"/>
    <property type="evidence" value="ECO:0007669"/>
    <property type="project" value="TreeGrafter"/>
</dbReference>
<evidence type="ECO:0000259" key="7">
    <source>
        <dbReference type="PROSITE" id="PS50002"/>
    </source>
</evidence>